<gene>
    <name evidence="3" type="ORF">CXB77_12940</name>
</gene>
<feature type="modified residue" description="4-aspartylphosphate" evidence="1">
    <location>
        <position position="65"/>
    </location>
</feature>
<keyword evidence="4" id="KW-1185">Reference proteome</keyword>
<feature type="domain" description="Response regulatory" evidence="2">
    <location>
        <begin position="9"/>
        <end position="132"/>
    </location>
</feature>
<dbReference type="Proteomes" id="UP000239936">
    <property type="component" value="Unassembled WGS sequence"/>
</dbReference>
<dbReference type="InterPro" id="IPR001789">
    <property type="entry name" value="Sig_transdc_resp-reg_receiver"/>
</dbReference>
<dbReference type="SMART" id="SM00448">
    <property type="entry name" value="REC"/>
    <property type="match status" value="1"/>
</dbReference>
<dbReference type="AlphaFoldDB" id="A0A2S7XN72"/>
<protein>
    <submittedName>
        <fullName evidence="3">Two-component system response regulator</fullName>
    </submittedName>
</protein>
<reference evidence="3 4" key="1">
    <citation type="submission" date="2018-01" db="EMBL/GenBank/DDBJ databases">
        <title>The complete genome sequence of Chromatium okenii LaCa, a purple sulfur bacterium with a turbulent life.</title>
        <authorList>
            <person name="Luedin S.M."/>
            <person name="Liechti N."/>
            <person name="Storelli N."/>
            <person name="Danza F."/>
            <person name="Wittwer M."/>
            <person name="Pothier J.F."/>
            <person name="Tonolla M.A."/>
        </authorList>
    </citation>
    <scope>NUCLEOTIDE SEQUENCE [LARGE SCALE GENOMIC DNA]</scope>
    <source>
        <strain evidence="3 4">LaCa</strain>
    </source>
</reference>
<name>A0A2S7XN72_9GAMM</name>
<evidence type="ECO:0000313" key="4">
    <source>
        <dbReference type="Proteomes" id="UP000239936"/>
    </source>
</evidence>
<evidence type="ECO:0000256" key="1">
    <source>
        <dbReference type="PROSITE-ProRule" id="PRU00169"/>
    </source>
</evidence>
<organism evidence="3 4">
    <name type="scientific">Chromatium okenii</name>
    <dbReference type="NCBI Taxonomy" id="61644"/>
    <lineage>
        <taxon>Bacteria</taxon>
        <taxon>Pseudomonadati</taxon>
        <taxon>Pseudomonadota</taxon>
        <taxon>Gammaproteobacteria</taxon>
        <taxon>Chromatiales</taxon>
        <taxon>Chromatiaceae</taxon>
        <taxon>Chromatium</taxon>
    </lineage>
</organism>
<dbReference type="Gene3D" id="3.40.50.2300">
    <property type="match status" value="1"/>
</dbReference>
<dbReference type="InterPro" id="IPR052893">
    <property type="entry name" value="TCS_response_regulator"/>
</dbReference>
<dbReference type="RefSeq" id="WP_105074236.1">
    <property type="nucleotide sequence ID" value="NZ_JAFLKP010000089.1"/>
</dbReference>
<dbReference type="PANTHER" id="PTHR44520:SF1">
    <property type="entry name" value="TWO-COMPONENT SYSTEM REGULATORY PROTEIN"/>
    <property type="match status" value="1"/>
</dbReference>
<dbReference type="InterPro" id="IPR011006">
    <property type="entry name" value="CheY-like_superfamily"/>
</dbReference>
<evidence type="ECO:0000259" key="2">
    <source>
        <dbReference type="PROSITE" id="PS50110"/>
    </source>
</evidence>
<sequence>MSQDPNTRPILLVEDNPMDVDLTLRAFRRRRLLNPVEVARDGEEALAWIPRWEAGEPLPLVILLDLKLPRVSGLEVLQQLRAHSVSQDLPIVVLTSSREDQDVAAAYRLHVNSYIVKPVNFETFMEVAAHIELYWCLVNHPPSRLTP</sequence>
<dbReference type="GO" id="GO:0000160">
    <property type="term" value="P:phosphorelay signal transduction system"/>
    <property type="evidence" value="ECO:0007669"/>
    <property type="project" value="InterPro"/>
</dbReference>
<dbReference type="CDD" id="cd17557">
    <property type="entry name" value="REC_Rcp-like"/>
    <property type="match status" value="1"/>
</dbReference>
<dbReference type="PANTHER" id="PTHR44520">
    <property type="entry name" value="RESPONSE REGULATOR RCP1-RELATED"/>
    <property type="match status" value="1"/>
</dbReference>
<keyword evidence="1" id="KW-0597">Phosphoprotein</keyword>
<comment type="caution">
    <text evidence="3">The sequence shown here is derived from an EMBL/GenBank/DDBJ whole genome shotgun (WGS) entry which is preliminary data.</text>
</comment>
<proteinExistence type="predicted"/>
<dbReference type="Pfam" id="PF00072">
    <property type="entry name" value="Response_reg"/>
    <property type="match status" value="1"/>
</dbReference>
<dbReference type="OrthoDB" id="9793549at2"/>
<accession>A0A2S7XN72</accession>
<dbReference type="PROSITE" id="PS50110">
    <property type="entry name" value="RESPONSE_REGULATORY"/>
    <property type="match status" value="1"/>
</dbReference>
<dbReference type="EMBL" id="PPGH01000037">
    <property type="protein sequence ID" value="PQJ95184.1"/>
    <property type="molecule type" value="Genomic_DNA"/>
</dbReference>
<dbReference type="SUPFAM" id="SSF52172">
    <property type="entry name" value="CheY-like"/>
    <property type="match status" value="1"/>
</dbReference>
<evidence type="ECO:0000313" key="3">
    <source>
        <dbReference type="EMBL" id="PQJ95184.1"/>
    </source>
</evidence>